<dbReference type="Proteomes" id="UP000319424">
    <property type="component" value="Unassembled WGS sequence"/>
</dbReference>
<name>A0A552V6W3_9FIRM</name>
<gene>
    <name evidence="1" type="ORF">FL857_05880</name>
</gene>
<comment type="caution">
    <text evidence="1">The sequence shown here is derived from an EMBL/GenBank/DDBJ whole genome shotgun (WGS) entry which is preliminary data.</text>
</comment>
<dbReference type="RefSeq" id="WP_144398143.1">
    <property type="nucleotide sequence ID" value="NZ_VJXW01000007.1"/>
</dbReference>
<organism evidence="1 2">
    <name type="scientific">Criibacterium bergeronii</name>
    <dbReference type="NCBI Taxonomy" id="1871336"/>
    <lineage>
        <taxon>Bacteria</taxon>
        <taxon>Bacillati</taxon>
        <taxon>Bacillota</taxon>
        <taxon>Clostridia</taxon>
        <taxon>Peptostreptococcales</taxon>
        <taxon>Filifactoraceae</taxon>
        <taxon>Criibacterium</taxon>
    </lineage>
</organism>
<dbReference type="EMBL" id="VJXW01000007">
    <property type="protein sequence ID" value="TRW26214.1"/>
    <property type="molecule type" value="Genomic_DNA"/>
</dbReference>
<evidence type="ECO:0000313" key="1">
    <source>
        <dbReference type="EMBL" id="TRW26214.1"/>
    </source>
</evidence>
<accession>A0A552V6W3</accession>
<proteinExistence type="predicted"/>
<sequence length="98" mass="11334">MIPQEQLNKRAKKLYDEITKASVYIGDENKAGVILKKTIEENTVKVYISIDGSKGDINKIEIYDKDDEILQIYDMWIKKDSSFKFLAVCEIRVTNESI</sequence>
<evidence type="ECO:0000313" key="2">
    <source>
        <dbReference type="Proteomes" id="UP000319424"/>
    </source>
</evidence>
<dbReference type="OrthoDB" id="3035422at2"/>
<reference evidence="1 2" key="1">
    <citation type="submission" date="2019-07" db="EMBL/GenBank/DDBJ databases">
        <title>Criibacterium bergeronii gen. nov., sp. nov. isolated from human clinical samples.</title>
        <authorList>
            <person name="Maheux A.F."/>
            <person name="Boudreau D.K."/>
            <person name="Berube E."/>
            <person name="Brodeur S."/>
            <person name="Bernard K.A."/>
            <person name="Abed J.Y."/>
            <person name="Ducrey E."/>
            <person name="Guay E.F."/>
            <person name="Raymond F."/>
            <person name="Corbeil J."/>
            <person name="Domingo M.-C."/>
            <person name="Roy P.H."/>
            <person name="Boissinot M."/>
            <person name="Tocheva E.I."/>
            <person name="Omar R.F."/>
        </authorList>
    </citation>
    <scope>NUCLEOTIDE SEQUENCE [LARGE SCALE GENOMIC DNA]</scope>
    <source>
        <strain evidence="1 2">CCRI-24246</strain>
    </source>
</reference>
<protein>
    <submittedName>
        <fullName evidence="1">Uncharacterized protein</fullName>
    </submittedName>
</protein>
<dbReference type="AlphaFoldDB" id="A0A552V6W3"/>